<dbReference type="AlphaFoldDB" id="A0A6J3LWC4"/>
<evidence type="ECO:0000256" key="6">
    <source>
        <dbReference type="ARBA" id="ARBA00022989"/>
    </source>
</evidence>
<keyword evidence="8" id="KW-0472">Membrane</keyword>
<dbReference type="GO" id="GO:0061617">
    <property type="term" value="C:MICOS complex"/>
    <property type="evidence" value="ECO:0007669"/>
    <property type="project" value="UniProtKB-UniRule"/>
</dbReference>
<keyword evidence="6" id="KW-1133">Transmembrane helix</keyword>
<keyword evidence="5" id="KW-0812">Transmembrane</keyword>
<sequence>MGFTTGLLGGFTLTASVLYLSAQYHTRNRINQAALIKQQAAVLNNIVDPQPLPPPPPFREVRGGTWETAKDKWNAELENGVRRLQSVDWNAVQDNIEETVSALYRKAFVKAREVIPDPPK</sequence>
<evidence type="ECO:0000256" key="4">
    <source>
        <dbReference type="ARBA" id="ARBA00018170"/>
    </source>
</evidence>
<dbReference type="OrthoDB" id="4037694at2759"/>
<evidence type="ECO:0000256" key="7">
    <source>
        <dbReference type="ARBA" id="ARBA00023128"/>
    </source>
</evidence>
<keyword evidence="7 11" id="KW-0496">Mitochondrion</keyword>
<evidence type="ECO:0000256" key="1">
    <source>
        <dbReference type="ARBA" id="ARBA00002689"/>
    </source>
</evidence>
<keyword evidence="11" id="KW-0999">Mitochondrion inner membrane</keyword>
<dbReference type="GeneID" id="54366319"/>
<comment type="subcellular location">
    <subcellularLocation>
        <location evidence="2">Membrane</location>
    </subcellularLocation>
    <subcellularLocation>
        <location evidence="11">Mitochondrion inner membrane</location>
        <topology evidence="11">Single-pass membrane protein</topology>
    </subcellularLocation>
</comment>
<dbReference type="GO" id="GO:0042407">
    <property type="term" value="P:cristae formation"/>
    <property type="evidence" value="ECO:0007669"/>
    <property type="project" value="InterPro"/>
</dbReference>
<name>A0A6J3LWC4_9PEZI</name>
<evidence type="ECO:0000313" key="13">
    <source>
        <dbReference type="RefSeq" id="XP_033457102.1"/>
    </source>
</evidence>
<proteinExistence type="inferred from homology"/>
<evidence type="ECO:0000256" key="8">
    <source>
        <dbReference type="ARBA" id="ARBA00023136"/>
    </source>
</evidence>
<dbReference type="Proteomes" id="UP000504637">
    <property type="component" value="Unplaced"/>
</dbReference>
<gene>
    <name evidence="13" type="ORF">K489DRAFT_433548</name>
</gene>
<organism evidence="13">
    <name type="scientific">Dissoconium aciculare CBS 342.82</name>
    <dbReference type="NCBI Taxonomy" id="1314786"/>
    <lineage>
        <taxon>Eukaryota</taxon>
        <taxon>Fungi</taxon>
        <taxon>Dikarya</taxon>
        <taxon>Ascomycota</taxon>
        <taxon>Pezizomycotina</taxon>
        <taxon>Dothideomycetes</taxon>
        <taxon>Dothideomycetidae</taxon>
        <taxon>Mycosphaerellales</taxon>
        <taxon>Dissoconiaceae</taxon>
        <taxon>Dissoconium</taxon>
    </lineage>
</organism>
<reference evidence="13" key="1">
    <citation type="submission" date="2020-01" db="EMBL/GenBank/DDBJ databases">
        <authorList>
            <consortium name="DOE Joint Genome Institute"/>
            <person name="Haridas S."/>
            <person name="Albert R."/>
            <person name="Binder M."/>
            <person name="Bloem J."/>
            <person name="Labutti K."/>
            <person name="Salamov A."/>
            <person name="Andreopoulos B."/>
            <person name="Baker S.E."/>
            <person name="Barry K."/>
            <person name="Bills G."/>
            <person name="Bluhm B.H."/>
            <person name="Cannon C."/>
            <person name="Castanera R."/>
            <person name="Culley D.E."/>
            <person name="Daum C."/>
            <person name="Ezra D."/>
            <person name="Gonzalez J.B."/>
            <person name="Henrissat B."/>
            <person name="Kuo A."/>
            <person name="Liang C."/>
            <person name="Lipzen A."/>
            <person name="Lutzoni F."/>
            <person name="Magnuson J."/>
            <person name="Mondo S."/>
            <person name="Nolan M."/>
            <person name="Ohm R."/>
            <person name="Pangilinan J."/>
            <person name="Park H.-J."/>
            <person name="Ramirez L."/>
            <person name="Alfaro M."/>
            <person name="Sun H."/>
            <person name="Tritt A."/>
            <person name="Yoshinaga Y."/>
            <person name="Zwiers L.-H."/>
            <person name="Turgeon B.G."/>
            <person name="Goodwin S.B."/>
            <person name="Spatafora J.W."/>
            <person name="Crous P.W."/>
            <person name="Grigoriev I.V."/>
        </authorList>
    </citation>
    <scope>NUCLEOTIDE SEQUENCE</scope>
    <source>
        <strain evidence="13">CBS 342.82</strain>
    </source>
</reference>
<evidence type="ECO:0000256" key="10">
    <source>
        <dbReference type="ARBA" id="ARBA00032985"/>
    </source>
</evidence>
<accession>A0A6J3LWC4</accession>
<dbReference type="InterPro" id="IPR031463">
    <property type="entry name" value="Mic12"/>
</dbReference>
<dbReference type="GO" id="GO:0044284">
    <property type="term" value="C:mitochondrial crista junction"/>
    <property type="evidence" value="ECO:0007669"/>
    <property type="project" value="InterPro"/>
</dbReference>
<comment type="similarity">
    <text evidence="3 11">Belongs to the MICOS complex subunit Mic12 family.</text>
</comment>
<evidence type="ECO:0000256" key="2">
    <source>
        <dbReference type="ARBA" id="ARBA00004370"/>
    </source>
</evidence>
<reference evidence="13" key="2">
    <citation type="submission" date="2020-04" db="EMBL/GenBank/DDBJ databases">
        <authorList>
            <consortium name="NCBI Genome Project"/>
        </authorList>
    </citation>
    <scope>NUCLEOTIDE SEQUENCE</scope>
    <source>
        <strain evidence="13">CBS 342.82</strain>
    </source>
</reference>
<evidence type="ECO:0000256" key="5">
    <source>
        <dbReference type="ARBA" id="ARBA00022692"/>
    </source>
</evidence>
<dbReference type="RefSeq" id="XP_033457102.1">
    <property type="nucleotide sequence ID" value="XM_033608519.1"/>
</dbReference>
<keyword evidence="12" id="KW-1185">Reference proteome</keyword>
<evidence type="ECO:0000256" key="11">
    <source>
        <dbReference type="RuleBase" id="RU363010"/>
    </source>
</evidence>
<protein>
    <recommendedName>
        <fullName evidence="4 11">MICOS complex subunit MIC12</fullName>
    </recommendedName>
    <alternativeName>
        <fullName evidence="10 11">Altered inheritance of mitochondria protein 5, mitochondrial</fullName>
    </alternativeName>
    <alternativeName>
        <fullName evidence="9 11">Found in mitochondrial proteome protein 51</fullName>
    </alternativeName>
</protein>
<evidence type="ECO:0000313" key="12">
    <source>
        <dbReference type="Proteomes" id="UP000504637"/>
    </source>
</evidence>
<reference evidence="13" key="3">
    <citation type="submission" date="2025-08" db="UniProtKB">
        <authorList>
            <consortium name="RefSeq"/>
        </authorList>
    </citation>
    <scope>IDENTIFICATION</scope>
    <source>
        <strain evidence="13">CBS 342.82</strain>
    </source>
</reference>
<comment type="function">
    <text evidence="1 11">Component of the MICOS complex, a large protein complex of the mitochondrial inner membrane that plays crucial roles in the maintenance of crista junctions, inner membrane architecture, and formation of contact sites to the outer membrane.</text>
</comment>
<dbReference type="Pfam" id="PF17050">
    <property type="entry name" value="AIM5"/>
    <property type="match status" value="1"/>
</dbReference>
<evidence type="ECO:0000256" key="3">
    <source>
        <dbReference type="ARBA" id="ARBA00009188"/>
    </source>
</evidence>
<evidence type="ECO:0000256" key="9">
    <source>
        <dbReference type="ARBA" id="ARBA00032159"/>
    </source>
</evidence>
<comment type="subunit">
    <text evidence="11">Component of the mitochondrial contact site and cristae organizing system (MICOS) complex.</text>
</comment>